<keyword evidence="4" id="KW-1185">Reference proteome</keyword>
<protein>
    <recommendedName>
        <fullName evidence="2">Glycosyltransferase 99 N-terminal domain-containing protein</fullName>
    </recommendedName>
</protein>
<keyword evidence="1" id="KW-0175">Coiled coil</keyword>
<dbReference type="RefSeq" id="WP_379758755.1">
    <property type="nucleotide sequence ID" value="NZ_JBHSMR010000013.1"/>
</dbReference>
<evidence type="ECO:0000259" key="2">
    <source>
        <dbReference type="Pfam" id="PF21912"/>
    </source>
</evidence>
<evidence type="ECO:0000313" key="4">
    <source>
        <dbReference type="Proteomes" id="UP001596101"/>
    </source>
</evidence>
<comment type="caution">
    <text evidence="3">The sequence shown here is derived from an EMBL/GenBank/DDBJ whole genome shotgun (WGS) entry which is preliminary data.</text>
</comment>
<dbReference type="Pfam" id="PF21912">
    <property type="entry name" value="Glyco_transf_99"/>
    <property type="match status" value="1"/>
</dbReference>
<feature type="domain" description="Glycosyltransferase 99 N-terminal" evidence="2">
    <location>
        <begin position="79"/>
        <end position="167"/>
    </location>
</feature>
<name>A0ABW0MPG2_9BURK</name>
<dbReference type="Proteomes" id="UP001596101">
    <property type="component" value="Unassembled WGS sequence"/>
</dbReference>
<sequence>MDRGAGPLFHLIMLLQMSRFAPGEICFLGDDAYFDEEHIPFGEELALGTIRFTCVSRERYRAYAKASLPFAAVAALYDDERNHLDAFKDLLTAEHAPLVDAIAAALDELTVASDAIEAFLTWSNCPSLSAFAARLGKPVIHNELGPFRGHAYQDTVYFDFQGVNGNTTPAVAWTDHAALAAELDGVEVLAHADLCKLLFCGTGLPAHEETGPKQQRYPLGVALQVEDDSNTLVYGRGYDAIRLLYQAQRNFAPEQVLVRSHPGARLGYRGGLGERDASATSVAFLQRIDHLVTINSSVAAEAALWGVPFTALGDTPFSVLSSPLPPSQAAAAGADPALLLNALLLAYLVPGTFLFDPDYYRWRLAGATVRDCFTRHLGVFRRNAVQADAPMPELPAPAPAMATPVRNPAIPHRNPALWSATRSLSRKVDGEQKHLAELEAQLAAAVAERDKNWEERCWFQTNTERIEQEMESLRIERDTLRFALAKHAEIERLREEYVQAGTALNARHTELEARFVQAGQALAARHGELEARVGESQAYYRELTVRQGEIESALAEMRSRFEAFETHLGQAHARHATAEAQSSALLDELHRTQRERIEARGQDAGGAAGQTIR</sequence>
<evidence type="ECO:0000313" key="3">
    <source>
        <dbReference type="EMBL" id="MFC5480079.1"/>
    </source>
</evidence>
<dbReference type="EMBL" id="JBHSMR010000013">
    <property type="protein sequence ID" value="MFC5480079.1"/>
    <property type="molecule type" value="Genomic_DNA"/>
</dbReference>
<dbReference type="InterPro" id="IPR054112">
    <property type="entry name" value="Glyco_transf_99_N"/>
</dbReference>
<accession>A0ABW0MPG2</accession>
<gene>
    <name evidence="3" type="ORF">ACFPQ5_17915</name>
</gene>
<feature type="coiled-coil region" evidence="1">
    <location>
        <begin position="421"/>
        <end position="448"/>
    </location>
</feature>
<proteinExistence type="predicted"/>
<reference evidence="4" key="1">
    <citation type="journal article" date="2019" name="Int. J. Syst. Evol. Microbiol.">
        <title>The Global Catalogue of Microorganisms (GCM) 10K type strain sequencing project: providing services to taxonomists for standard genome sequencing and annotation.</title>
        <authorList>
            <consortium name="The Broad Institute Genomics Platform"/>
            <consortium name="The Broad Institute Genome Sequencing Center for Infectious Disease"/>
            <person name="Wu L."/>
            <person name="Ma J."/>
        </authorList>
    </citation>
    <scope>NUCLEOTIDE SEQUENCE [LARGE SCALE GENOMIC DNA]</scope>
    <source>
        <strain evidence="4">CCUG 43111</strain>
    </source>
</reference>
<organism evidence="3 4">
    <name type="scientific">Massilia suwonensis</name>
    <dbReference type="NCBI Taxonomy" id="648895"/>
    <lineage>
        <taxon>Bacteria</taxon>
        <taxon>Pseudomonadati</taxon>
        <taxon>Pseudomonadota</taxon>
        <taxon>Betaproteobacteria</taxon>
        <taxon>Burkholderiales</taxon>
        <taxon>Oxalobacteraceae</taxon>
        <taxon>Telluria group</taxon>
        <taxon>Massilia</taxon>
    </lineage>
</organism>
<evidence type="ECO:0000256" key="1">
    <source>
        <dbReference type="SAM" id="Coils"/>
    </source>
</evidence>